<sequence>MRIAIFTDTYTPEINGVAKTLQRLANYLERSKIEYKVFAPESKTTVPEVPHIQRFASLPFLLYPECRIALPNPVQMKQSLEEFKPSLIHIATPLNLGLYGLHYGKKHHIPVVASYHTHFDDYLKYYHVPFLQKWFWKYMFWFHRSVEKIYVPSQSTKEKLTNISFHDELEIWGRGIDHSYYTPIKKTDEIRRKYQIKQRKILLYVGRIAPEKEIDIALNTYETLPLHLRQDTHFLIVGDGPQLKLLSEHNNEQITFTGFLEGEELAKIYASSDLFLFPSSTETFGNVVLEAMASGLPVVGANAGGVQHLINHGENGFLCEARNVKGFSAYTALLLDDNDKRYRFANNARQFALTQSWDEIFSRLIRSYYDVVKRNVKRFSA</sequence>
<dbReference type="InterPro" id="IPR050194">
    <property type="entry name" value="Glycosyltransferase_grp1"/>
</dbReference>
<evidence type="ECO:0000259" key="2">
    <source>
        <dbReference type="Pfam" id="PF13439"/>
    </source>
</evidence>
<evidence type="ECO:0000313" key="4">
    <source>
        <dbReference type="Proteomes" id="UP001139150"/>
    </source>
</evidence>
<dbReference type="CDD" id="cd03814">
    <property type="entry name" value="GT4-like"/>
    <property type="match status" value="1"/>
</dbReference>
<evidence type="ECO:0000313" key="3">
    <source>
        <dbReference type="EMBL" id="MCL7747883.1"/>
    </source>
</evidence>
<dbReference type="PANTHER" id="PTHR45947">
    <property type="entry name" value="SULFOQUINOVOSYL TRANSFERASE SQD2"/>
    <property type="match status" value="1"/>
</dbReference>
<dbReference type="AlphaFoldDB" id="A0A9X2CTC7"/>
<comment type="caution">
    <text evidence="3">The sequence shown here is derived from an EMBL/GenBank/DDBJ whole genome shotgun (WGS) entry which is preliminary data.</text>
</comment>
<feature type="domain" description="Glycosyl transferase family 1" evidence="1">
    <location>
        <begin position="187"/>
        <end position="350"/>
    </location>
</feature>
<dbReference type="Pfam" id="PF00534">
    <property type="entry name" value="Glycos_transf_1"/>
    <property type="match status" value="1"/>
</dbReference>
<dbReference type="Proteomes" id="UP001139150">
    <property type="component" value="Unassembled WGS sequence"/>
</dbReference>
<dbReference type="GO" id="GO:0016758">
    <property type="term" value="F:hexosyltransferase activity"/>
    <property type="evidence" value="ECO:0007669"/>
    <property type="project" value="TreeGrafter"/>
</dbReference>
<dbReference type="EMBL" id="JAKRYL010000011">
    <property type="protein sequence ID" value="MCL7747883.1"/>
    <property type="molecule type" value="Genomic_DNA"/>
</dbReference>
<dbReference type="Pfam" id="PF13439">
    <property type="entry name" value="Glyco_transf_4"/>
    <property type="match status" value="1"/>
</dbReference>
<evidence type="ECO:0000259" key="1">
    <source>
        <dbReference type="Pfam" id="PF00534"/>
    </source>
</evidence>
<name>A0A9X2CTC7_9BACI</name>
<dbReference type="Gene3D" id="3.40.50.2000">
    <property type="entry name" value="Glycogen Phosphorylase B"/>
    <property type="match status" value="2"/>
</dbReference>
<dbReference type="PANTHER" id="PTHR45947:SF3">
    <property type="entry name" value="SULFOQUINOVOSYL TRANSFERASE SQD2"/>
    <property type="match status" value="1"/>
</dbReference>
<accession>A0A9X2CTC7</accession>
<dbReference type="SUPFAM" id="SSF53756">
    <property type="entry name" value="UDP-Glycosyltransferase/glycogen phosphorylase"/>
    <property type="match status" value="1"/>
</dbReference>
<dbReference type="InterPro" id="IPR028098">
    <property type="entry name" value="Glyco_trans_4-like_N"/>
</dbReference>
<feature type="domain" description="Glycosyltransferase subfamily 4-like N-terminal" evidence="2">
    <location>
        <begin position="14"/>
        <end position="179"/>
    </location>
</feature>
<gene>
    <name evidence="3" type="ORF">MF646_12200</name>
</gene>
<dbReference type="InterPro" id="IPR001296">
    <property type="entry name" value="Glyco_trans_1"/>
</dbReference>
<keyword evidence="4" id="KW-1185">Reference proteome</keyword>
<protein>
    <submittedName>
        <fullName evidence="3">Glycosyltransferase family 1 protein</fullName>
    </submittedName>
</protein>
<organism evidence="3 4">
    <name type="scientific">Halalkalibacter alkaliphilus</name>
    <dbReference type="NCBI Taxonomy" id="2917993"/>
    <lineage>
        <taxon>Bacteria</taxon>
        <taxon>Bacillati</taxon>
        <taxon>Bacillota</taxon>
        <taxon>Bacilli</taxon>
        <taxon>Bacillales</taxon>
        <taxon>Bacillaceae</taxon>
        <taxon>Halalkalibacter</taxon>
    </lineage>
</organism>
<reference evidence="3" key="1">
    <citation type="submission" date="2022-02" db="EMBL/GenBank/DDBJ databases">
        <title>Halalkalibacter sp. nov. isolated from Lonar Lake, India.</title>
        <authorList>
            <person name="Joshi A."/>
            <person name="Thite S."/>
            <person name="Lodha T."/>
        </authorList>
    </citation>
    <scope>NUCLEOTIDE SEQUENCE</scope>
    <source>
        <strain evidence="3">MEB205</strain>
    </source>
</reference>
<proteinExistence type="predicted"/>